<dbReference type="EMBL" id="ABDC03007256">
    <property type="status" value="NOT_ANNOTATED_CDS"/>
    <property type="molecule type" value="Genomic_DNA"/>
</dbReference>
<accession>A0A8B7EQI3</accession>
<protein>
    <submittedName>
        <fullName evidence="2">Chromosome 6 open reading frame 15</fullName>
    </submittedName>
</protein>
<dbReference type="Ensembl" id="ENSMICT00000010134.3">
    <property type="protein sequence ID" value="ENSMICP00000009228.2"/>
    <property type="gene ID" value="ENSMICG00000010138.3"/>
</dbReference>
<dbReference type="GO" id="GO:0031012">
    <property type="term" value="C:extracellular matrix"/>
    <property type="evidence" value="ECO:0007669"/>
    <property type="project" value="TreeGrafter"/>
</dbReference>
<gene>
    <name evidence="2" type="primary">C6orf15</name>
    <name evidence="2" type="synonym">C6H6orf15</name>
</gene>
<evidence type="ECO:0000313" key="2">
    <source>
        <dbReference type="Ensembl" id="ENSMICP00000009228.2"/>
    </source>
</evidence>
<dbReference type="PANTHER" id="PTHR15817:SF2">
    <property type="entry name" value="SIMILAR TO RIKEN CDNA 2300002M23"/>
    <property type="match status" value="1"/>
</dbReference>
<evidence type="ECO:0000256" key="1">
    <source>
        <dbReference type="SAM" id="MobiDB-lite"/>
    </source>
</evidence>
<proteinExistence type="predicted"/>
<dbReference type="Pfam" id="PF15809">
    <property type="entry name" value="STG"/>
    <property type="match status" value="1"/>
</dbReference>
<reference evidence="2" key="1">
    <citation type="submission" date="2016-12" db="EMBL/GenBank/DDBJ databases">
        <title>Mouse lemur reference genome and diversity panel.</title>
        <authorList>
            <person name="Harris R."/>
            <person name="Larsen P."/>
            <person name="Liu Y."/>
            <person name="Hughes D.S."/>
            <person name="Murali S."/>
            <person name="Raveendran M."/>
            <person name="Korchina V."/>
            <person name="Wang M."/>
            <person name="Jhangiani S."/>
            <person name="Bandaranaike D."/>
            <person name="Bellair M."/>
            <person name="Blankenburg K."/>
            <person name="Chao H."/>
            <person name="Dahdouli M."/>
            <person name="Dinh H."/>
            <person name="Doddapaneni H."/>
            <person name="English A."/>
            <person name="Firestine M."/>
            <person name="Gnanaolivu R."/>
            <person name="Gross S."/>
            <person name="Hernandez B."/>
            <person name="Javaid M."/>
            <person name="Jayaseelan J."/>
            <person name="Jones J."/>
            <person name="Khan Z."/>
            <person name="Kovar C."/>
            <person name="Kurapati P."/>
            <person name="Le B."/>
            <person name="Lee S."/>
            <person name="Li M."/>
            <person name="Mathew T."/>
            <person name="Narasimhan A."/>
            <person name="Ngo D."/>
            <person name="Nguyen L."/>
            <person name="Okwuonu G."/>
            <person name="Ongeri F."/>
            <person name="Osuji N."/>
            <person name="Pu L.-L."/>
            <person name="Puazo M."/>
            <person name="Quiroz J."/>
            <person name="Raj R."/>
            <person name="Rajbhandari K."/>
            <person name="Reid J.G."/>
            <person name="Santibanez J."/>
            <person name="Sexton D."/>
            <person name="Skinner E."/>
            <person name="Vee V."/>
            <person name="Weissenberger G."/>
            <person name="Wu Y."/>
            <person name="Xin Y."/>
            <person name="Han Y."/>
            <person name="Campbell C."/>
            <person name="Brown A."/>
            <person name="Sullivan B."/>
            <person name="Shelton J."/>
            <person name="Brown S."/>
            <person name="Dudchenko O."/>
            <person name="Machol I."/>
            <person name="Durand N."/>
            <person name="Shamim M."/>
            <person name="Lieberman A."/>
            <person name="Muzny D.M."/>
            <person name="Richards S."/>
            <person name="Yoder A."/>
            <person name="Worley K.C."/>
            <person name="Rogers J."/>
            <person name="Gibbs R.A."/>
        </authorList>
    </citation>
    <scope>NUCLEOTIDE SEQUENCE [LARGE SCALE GENOMIC DNA]</scope>
</reference>
<reference evidence="2" key="2">
    <citation type="submission" date="2025-08" db="UniProtKB">
        <authorList>
            <consortium name="Ensembl"/>
        </authorList>
    </citation>
    <scope>IDENTIFICATION</scope>
</reference>
<name>A0A8B7EQI3_MICMU</name>
<dbReference type="InterPro" id="IPR026135">
    <property type="entry name" value="C6orf15"/>
</dbReference>
<dbReference type="Proteomes" id="UP000694394">
    <property type="component" value="Chromosome 6"/>
</dbReference>
<sequence length="338" mass="35518">MRRFIVSTTAGPACSCRCPPHQQDKGPAVWGQGDSELSRMQGRVAGSWAPRGLLLLCLLLPGLFSRSISVVEEKVPRDSGSTLPLFGHPSLTGPSTSEHPQPAPRSSDWARAPLKLRAPVPGSSQPAGRPAVQRWPPPGGLPALDSWPSEDPWQVLAAEDGPRELLPEGRSYFPRAVALPLGSGPPPEEFPARAAGPSAEAALLLQDSGSTRPPRPNPLGAQGEVLARRPPWSLIPRVLSGHPWGTLSPGVSWGGGGPGTGWGTRPMPHPAGMWGSDTPFPATGWGGISRYPGAGWGNVHLYPGVNNQLPPRMLRPPGSPWIGPAGFPSPPSPGLQWG</sequence>
<feature type="region of interest" description="Disordered" evidence="1">
    <location>
        <begin position="78"/>
        <end position="148"/>
    </location>
</feature>
<dbReference type="GO" id="GO:0030198">
    <property type="term" value="P:extracellular matrix organization"/>
    <property type="evidence" value="ECO:0007669"/>
    <property type="project" value="TreeGrafter"/>
</dbReference>
<evidence type="ECO:0000313" key="3">
    <source>
        <dbReference type="Proteomes" id="UP000694394"/>
    </source>
</evidence>
<dbReference type="OrthoDB" id="9446516at2759"/>
<dbReference type="AlphaFoldDB" id="A0A8B7EQI3"/>
<dbReference type="KEGG" id="mmur:105858109"/>
<organism evidence="2 3">
    <name type="scientific">Microcebus murinus</name>
    <name type="common">Gray mouse lemur</name>
    <name type="synonym">Lemur murinus</name>
    <dbReference type="NCBI Taxonomy" id="30608"/>
    <lineage>
        <taxon>Eukaryota</taxon>
        <taxon>Metazoa</taxon>
        <taxon>Chordata</taxon>
        <taxon>Craniata</taxon>
        <taxon>Vertebrata</taxon>
        <taxon>Euteleostomi</taxon>
        <taxon>Mammalia</taxon>
        <taxon>Eutheria</taxon>
        <taxon>Euarchontoglires</taxon>
        <taxon>Primates</taxon>
        <taxon>Strepsirrhini</taxon>
        <taxon>Lemuriformes</taxon>
        <taxon>Cheirogaleidae</taxon>
        <taxon>Microcebus</taxon>
    </lineage>
</organism>
<dbReference type="GeneTree" id="ENSGT00390000010291"/>
<keyword evidence="3" id="KW-1185">Reference proteome</keyword>
<reference evidence="2" key="3">
    <citation type="submission" date="2025-09" db="UniProtKB">
        <authorList>
            <consortium name="Ensembl"/>
        </authorList>
    </citation>
    <scope>IDENTIFICATION</scope>
</reference>
<dbReference type="PANTHER" id="PTHR15817">
    <property type="entry name" value="STG PROTEIN"/>
    <property type="match status" value="1"/>
</dbReference>